<reference evidence="3" key="2">
    <citation type="submission" date="2015-01" db="EMBL/GenBank/DDBJ databases">
        <title>Evolutionary Origins and Diversification of the Mycorrhizal Mutualists.</title>
        <authorList>
            <consortium name="DOE Joint Genome Institute"/>
            <consortium name="Mycorrhizal Genomics Consortium"/>
            <person name="Kohler A."/>
            <person name="Kuo A."/>
            <person name="Nagy L.G."/>
            <person name="Floudas D."/>
            <person name="Copeland A."/>
            <person name="Barry K.W."/>
            <person name="Cichocki N."/>
            <person name="Veneault-Fourrey C."/>
            <person name="LaButti K."/>
            <person name="Lindquist E.A."/>
            <person name="Lipzen A."/>
            <person name="Lundell T."/>
            <person name="Morin E."/>
            <person name="Murat C."/>
            <person name="Riley R."/>
            <person name="Ohm R."/>
            <person name="Sun H."/>
            <person name="Tunlid A."/>
            <person name="Henrissat B."/>
            <person name="Grigoriev I.V."/>
            <person name="Hibbett D.S."/>
            <person name="Martin F."/>
        </authorList>
    </citation>
    <scope>NUCLEOTIDE SEQUENCE [LARGE SCALE GENOMIC DNA]</scope>
    <source>
        <strain evidence="3">h7</strain>
    </source>
</reference>
<name>A0A0C3BUG4_HEBCY</name>
<evidence type="ECO:0000313" key="3">
    <source>
        <dbReference type="Proteomes" id="UP000053424"/>
    </source>
</evidence>
<feature type="chain" id="PRO_5002161877" evidence="1">
    <location>
        <begin position="22"/>
        <end position="146"/>
    </location>
</feature>
<sequence length="146" mass="16033">MKFSAGVASFVVVAAAGLAAARPSGYARDLYARQYDDAVELFARWGSGKYTLDDDTYHRVVKPQFISAFSGEKSFSSLCGSNPDFFIDKSGDVYPSAVGKFKASGKCTKSKFTKNLGHIVKAAQPRSRSPSPSRHRRAFWDFDDLD</sequence>
<feature type="signal peptide" evidence="1">
    <location>
        <begin position="1"/>
        <end position="21"/>
    </location>
</feature>
<keyword evidence="1" id="KW-0732">Signal</keyword>
<evidence type="ECO:0000256" key="1">
    <source>
        <dbReference type="SAM" id="SignalP"/>
    </source>
</evidence>
<gene>
    <name evidence="2" type="ORF">M413DRAFT_32354</name>
</gene>
<dbReference type="HOGENOM" id="CLU_1777694_0_0_1"/>
<proteinExistence type="predicted"/>
<dbReference type="EMBL" id="KN831816">
    <property type="protein sequence ID" value="KIM35699.1"/>
    <property type="molecule type" value="Genomic_DNA"/>
</dbReference>
<dbReference type="AlphaFoldDB" id="A0A0C3BUG4"/>
<dbReference type="OrthoDB" id="3032154at2759"/>
<reference evidence="2 3" key="1">
    <citation type="submission" date="2014-04" db="EMBL/GenBank/DDBJ databases">
        <authorList>
            <consortium name="DOE Joint Genome Institute"/>
            <person name="Kuo A."/>
            <person name="Gay G."/>
            <person name="Dore J."/>
            <person name="Kohler A."/>
            <person name="Nagy L.G."/>
            <person name="Floudas D."/>
            <person name="Copeland A."/>
            <person name="Barry K.W."/>
            <person name="Cichocki N."/>
            <person name="Veneault-Fourrey C."/>
            <person name="LaButti K."/>
            <person name="Lindquist E.A."/>
            <person name="Lipzen A."/>
            <person name="Lundell T."/>
            <person name="Morin E."/>
            <person name="Murat C."/>
            <person name="Sun H."/>
            <person name="Tunlid A."/>
            <person name="Henrissat B."/>
            <person name="Grigoriev I.V."/>
            <person name="Hibbett D.S."/>
            <person name="Martin F."/>
            <person name="Nordberg H.P."/>
            <person name="Cantor M.N."/>
            <person name="Hua S.X."/>
        </authorList>
    </citation>
    <scope>NUCLEOTIDE SEQUENCE [LARGE SCALE GENOMIC DNA]</scope>
    <source>
        <strain evidence="3">h7</strain>
    </source>
</reference>
<evidence type="ECO:0000313" key="2">
    <source>
        <dbReference type="EMBL" id="KIM35699.1"/>
    </source>
</evidence>
<protein>
    <submittedName>
        <fullName evidence="2">Uncharacterized protein</fullName>
    </submittedName>
</protein>
<organism evidence="2 3">
    <name type="scientific">Hebeloma cylindrosporum</name>
    <dbReference type="NCBI Taxonomy" id="76867"/>
    <lineage>
        <taxon>Eukaryota</taxon>
        <taxon>Fungi</taxon>
        <taxon>Dikarya</taxon>
        <taxon>Basidiomycota</taxon>
        <taxon>Agaricomycotina</taxon>
        <taxon>Agaricomycetes</taxon>
        <taxon>Agaricomycetidae</taxon>
        <taxon>Agaricales</taxon>
        <taxon>Agaricineae</taxon>
        <taxon>Hymenogastraceae</taxon>
        <taxon>Hebeloma</taxon>
    </lineage>
</organism>
<dbReference type="Proteomes" id="UP000053424">
    <property type="component" value="Unassembled WGS sequence"/>
</dbReference>
<keyword evidence="3" id="KW-1185">Reference proteome</keyword>
<accession>A0A0C3BUG4</accession>